<evidence type="ECO:0000313" key="1">
    <source>
        <dbReference type="EMBL" id="XRI70000.1"/>
    </source>
</evidence>
<protein>
    <submittedName>
        <fullName evidence="1">HpnL family protein</fullName>
    </submittedName>
</protein>
<proteinExistence type="predicted"/>
<accession>A0ACD5H971</accession>
<reference evidence="1" key="1">
    <citation type="submission" date="2023-06" db="EMBL/GenBank/DDBJ databases">
        <title>Complete and circular genome of Acidithiobacillus ferrianus DSM 107098.</title>
        <authorList>
            <person name="Norris P.R."/>
            <person name="Falagan C."/>
            <person name="Moya-Beltran A."/>
            <person name="Castro M."/>
            <person name="Quatrini R."/>
            <person name="Johnson D.B."/>
        </authorList>
    </citation>
    <scope>NUCLEOTIDE SEQUENCE</scope>
    <source>
        <strain evidence="1">MG</strain>
    </source>
</reference>
<dbReference type="Proteomes" id="UP000470022">
    <property type="component" value="Chromosome"/>
</dbReference>
<gene>
    <name evidence="1" type="ORF">GL267_004755</name>
</gene>
<sequence length="340" mass="37975">MQLLNIKVMVWVAGLLGLSVAVFLMGQAGIPDILKILTMAGWSLFWLLPFHLLPQSLDVLSWKWLLRGEERAHFWFLLWVALVREAVNGLLPVARVGGEALGVRLLARYGVPGYVAGASVMVEVTLTLLSQFIFTLAGLLILIGTVDDHSLQRGVVISLISVLPLVLIFLWIQRRWGLFTVLQWLMKKMLGGRDLLVLIGDPRRLDAEIRRLYARRWGLLVANFWQLAGLLMGTAEVWFTFRLLGHTIPFWAALLMESLGQALRSVAFLVPGGLGIQEGGFILFGGAIGVGPDLALAFSLARRFREMSLGIPVLLSWQALEGHHMRRQWRRLRSDEGSVS</sequence>
<name>A0ACD5H971_9PROT</name>
<organism evidence="1 2">
    <name type="scientific">Acidithiobacillus ferrianus</name>
    <dbReference type="NCBI Taxonomy" id="2678518"/>
    <lineage>
        <taxon>Bacteria</taxon>
        <taxon>Pseudomonadati</taxon>
        <taxon>Pseudomonadota</taxon>
        <taxon>Acidithiobacillia</taxon>
        <taxon>Acidithiobacillales</taxon>
        <taxon>Acidithiobacillaceae</taxon>
        <taxon>Acidithiobacillus</taxon>
    </lineage>
</organism>
<keyword evidence="2" id="KW-1185">Reference proteome</keyword>
<dbReference type="EMBL" id="CP127523">
    <property type="protein sequence ID" value="XRI70000.1"/>
    <property type="molecule type" value="Genomic_DNA"/>
</dbReference>
<evidence type="ECO:0000313" key="2">
    <source>
        <dbReference type="Proteomes" id="UP000470022"/>
    </source>
</evidence>